<evidence type="ECO:0000313" key="2">
    <source>
        <dbReference type="Proteomes" id="UP001352852"/>
    </source>
</evidence>
<name>A0ABU7CZZ9_9TELE</name>
<accession>A0ABU7CZZ9</accession>
<keyword evidence="2" id="KW-1185">Reference proteome</keyword>
<gene>
    <name evidence="1" type="ORF">CHARACLAT_012353</name>
</gene>
<reference evidence="1 2" key="1">
    <citation type="submission" date="2021-06" db="EMBL/GenBank/DDBJ databases">
        <authorList>
            <person name="Palmer J.M."/>
        </authorList>
    </citation>
    <scope>NUCLEOTIDE SEQUENCE [LARGE SCALE GENOMIC DNA]</scope>
    <source>
        <strain evidence="1 2">CL_MEX2019</strain>
        <tissue evidence="1">Muscle</tissue>
    </source>
</reference>
<dbReference type="EMBL" id="JAHUTJ010009050">
    <property type="protein sequence ID" value="MED6267450.1"/>
    <property type="molecule type" value="Genomic_DNA"/>
</dbReference>
<proteinExistence type="predicted"/>
<organism evidence="1 2">
    <name type="scientific">Characodon lateralis</name>
    <dbReference type="NCBI Taxonomy" id="208331"/>
    <lineage>
        <taxon>Eukaryota</taxon>
        <taxon>Metazoa</taxon>
        <taxon>Chordata</taxon>
        <taxon>Craniata</taxon>
        <taxon>Vertebrata</taxon>
        <taxon>Euteleostomi</taxon>
        <taxon>Actinopterygii</taxon>
        <taxon>Neopterygii</taxon>
        <taxon>Teleostei</taxon>
        <taxon>Neoteleostei</taxon>
        <taxon>Acanthomorphata</taxon>
        <taxon>Ovalentaria</taxon>
        <taxon>Atherinomorphae</taxon>
        <taxon>Cyprinodontiformes</taxon>
        <taxon>Goodeidae</taxon>
        <taxon>Characodon</taxon>
    </lineage>
</organism>
<dbReference type="Proteomes" id="UP001352852">
    <property type="component" value="Unassembled WGS sequence"/>
</dbReference>
<protein>
    <submittedName>
        <fullName evidence="1">Uncharacterized protein</fullName>
    </submittedName>
</protein>
<sequence length="100" mass="11286">MSASVGSCSLSTALQDSEFITQDSAGNVEVLVYMYKCRYTAERQPFVYKPPITFVLKEYNQFLCGEKPYLSKEVSAVLWELKDTEEIQSPSSQVIRTAKS</sequence>
<comment type="caution">
    <text evidence="1">The sequence shown here is derived from an EMBL/GenBank/DDBJ whole genome shotgun (WGS) entry which is preliminary data.</text>
</comment>
<evidence type="ECO:0000313" key="1">
    <source>
        <dbReference type="EMBL" id="MED6267450.1"/>
    </source>
</evidence>